<dbReference type="SUPFAM" id="SSF110857">
    <property type="entry name" value="Gamma-glutamyl cyclotransferase-like"/>
    <property type="match status" value="1"/>
</dbReference>
<dbReference type="InterPro" id="IPR013024">
    <property type="entry name" value="GGCT-like"/>
</dbReference>
<dbReference type="InterPro" id="IPR009288">
    <property type="entry name" value="AIG2-like_dom"/>
</dbReference>
<evidence type="ECO:0000256" key="1">
    <source>
        <dbReference type="ARBA" id="ARBA00023239"/>
    </source>
</evidence>
<feature type="active site" description="Proton acceptor" evidence="2">
    <location>
        <position position="79"/>
    </location>
</feature>
<reference evidence="5" key="1">
    <citation type="submission" date="2022-10" db="EMBL/GenBank/DDBJ databases">
        <authorList>
            <person name="Aires J."/>
            <person name="Mesa V."/>
        </authorList>
    </citation>
    <scope>NUCLEOTIDE SEQUENCE</scope>
    <source>
        <strain evidence="5">Clostridium neonatale JD116</strain>
    </source>
</reference>
<evidence type="ECO:0000259" key="4">
    <source>
        <dbReference type="Pfam" id="PF06094"/>
    </source>
</evidence>
<evidence type="ECO:0000256" key="2">
    <source>
        <dbReference type="PIRSR" id="PIRSR617939-1"/>
    </source>
</evidence>
<dbReference type="Pfam" id="PF06094">
    <property type="entry name" value="GGACT"/>
    <property type="match status" value="1"/>
</dbReference>
<dbReference type="AlphaFoldDB" id="A0AAD1YG81"/>
<feature type="domain" description="Gamma-glutamylcyclotransferase AIG2-like" evidence="4">
    <location>
        <begin position="8"/>
        <end position="119"/>
    </location>
</feature>
<evidence type="ECO:0000256" key="3">
    <source>
        <dbReference type="PIRSR" id="PIRSR617939-2"/>
    </source>
</evidence>
<dbReference type="InterPro" id="IPR017939">
    <property type="entry name" value="G-Glutamylcylcotransferase"/>
</dbReference>
<dbReference type="Gene3D" id="3.10.490.10">
    <property type="entry name" value="Gamma-glutamyl cyclotransferase-like"/>
    <property type="match status" value="1"/>
</dbReference>
<dbReference type="InterPro" id="IPR036568">
    <property type="entry name" value="GGCT-like_sf"/>
</dbReference>
<dbReference type="PANTHER" id="PTHR12935">
    <property type="entry name" value="GAMMA-GLUTAMYLCYCLOTRANSFERASE"/>
    <property type="match status" value="1"/>
</dbReference>
<dbReference type="PANTHER" id="PTHR12935:SF0">
    <property type="entry name" value="GAMMA-GLUTAMYLCYCLOTRANSFERASE"/>
    <property type="match status" value="1"/>
</dbReference>
<accession>A0AAD1YG81</accession>
<feature type="binding site" evidence="3">
    <location>
        <position position="119"/>
    </location>
    <ligand>
        <name>substrate</name>
    </ligand>
</feature>
<evidence type="ECO:0000313" key="6">
    <source>
        <dbReference type="Proteomes" id="UP001189143"/>
    </source>
</evidence>
<gene>
    <name evidence="5" type="ORF">CNEO2_290041</name>
</gene>
<dbReference type="GO" id="GO:0003839">
    <property type="term" value="F:gamma-glutamylcyclotransferase activity"/>
    <property type="evidence" value="ECO:0007669"/>
    <property type="project" value="UniProtKB-EC"/>
</dbReference>
<comment type="caution">
    <text evidence="5">The sequence shown here is derived from an EMBL/GenBank/DDBJ whole genome shotgun (WGS) entry which is preliminary data.</text>
</comment>
<sequence>MSSARYYIAYGSNLNLEQMKMRCSTAEVVGASEFKGYRLVFKGALTNAYATIEECTDGAVPVLIWSLKPQDEKALDRYEGYPRFYFKEMHTVVVNNEPVEAMVYIMNKECKEGIPSGNYYNTIMKGYKDNGLSTEYLEQALKECVKNVNGK</sequence>
<keyword evidence="1 5" id="KW-0456">Lyase</keyword>
<feature type="binding site" evidence="3">
    <location>
        <begin position="7"/>
        <end position="12"/>
    </location>
    <ligand>
        <name>substrate</name>
    </ligand>
</feature>
<dbReference type="Proteomes" id="UP001189143">
    <property type="component" value="Unassembled WGS sequence"/>
</dbReference>
<dbReference type="RefSeq" id="WP_317049362.1">
    <property type="nucleotide sequence ID" value="NZ_CAMRXC010000188.1"/>
</dbReference>
<organism evidence="5 6">
    <name type="scientific">Clostridium neonatale</name>
    <dbReference type="NCBI Taxonomy" id="137838"/>
    <lineage>
        <taxon>Bacteria</taxon>
        <taxon>Bacillati</taxon>
        <taxon>Bacillota</taxon>
        <taxon>Clostridia</taxon>
        <taxon>Eubacteriales</taxon>
        <taxon>Clostridiaceae</taxon>
        <taxon>Clostridium</taxon>
    </lineage>
</organism>
<proteinExistence type="predicted"/>
<protein>
    <submittedName>
        <fullName evidence="5">Gamma-glutamylcyclotransferase</fullName>
        <ecNumber evidence="5">4.3.2.9</ecNumber>
    </submittedName>
</protein>
<dbReference type="CDD" id="cd06661">
    <property type="entry name" value="GGCT_like"/>
    <property type="match status" value="1"/>
</dbReference>
<evidence type="ECO:0000313" key="5">
    <source>
        <dbReference type="EMBL" id="CAI3591323.1"/>
    </source>
</evidence>
<dbReference type="EMBL" id="CAMTCP010000221">
    <property type="protein sequence ID" value="CAI3591323.1"/>
    <property type="molecule type" value="Genomic_DNA"/>
</dbReference>
<dbReference type="EC" id="4.3.2.9" evidence="5"/>
<name>A0AAD1YG81_9CLOT</name>